<evidence type="ECO:0000313" key="3">
    <source>
        <dbReference type="Proteomes" id="UP000237000"/>
    </source>
</evidence>
<gene>
    <name evidence="2" type="ORF">TorRG33x02_200310</name>
</gene>
<dbReference type="InParanoid" id="A0A2P5EF16"/>
<feature type="compositionally biased region" description="Gly residues" evidence="1">
    <location>
        <begin position="64"/>
        <end position="73"/>
    </location>
</feature>
<evidence type="ECO:0000313" key="2">
    <source>
        <dbReference type="EMBL" id="PON84133.1"/>
    </source>
</evidence>
<name>A0A2P5EF16_TREOI</name>
<sequence>MERSMEYFYLSEKKKLRIFAPVLLGKDKNSRGRSAYEQSSKGIYGSDTGKYTIEHSNKFEHGIGHGTAGGGGARATNPGETNGGTRTPSTQGGTTFIPVYAAGAANNRHPYHRGAASSKQIGVYTLIAATMATILHLYGEFRCG</sequence>
<feature type="compositionally biased region" description="Polar residues" evidence="1">
    <location>
        <begin position="78"/>
        <end position="92"/>
    </location>
</feature>
<organism evidence="2 3">
    <name type="scientific">Trema orientale</name>
    <name type="common">Charcoal tree</name>
    <name type="synonym">Celtis orientalis</name>
    <dbReference type="NCBI Taxonomy" id="63057"/>
    <lineage>
        <taxon>Eukaryota</taxon>
        <taxon>Viridiplantae</taxon>
        <taxon>Streptophyta</taxon>
        <taxon>Embryophyta</taxon>
        <taxon>Tracheophyta</taxon>
        <taxon>Spermatophyta</taxon>
        <taxon>Magnoliopsida</taxon>
        <taxon>eudicotyledons</taxon>
        <taxon>Gunneridae</taxon>
        <taxon>Pentapetalae</taxon>
        <taxon>rosids</taxon>
        <taxon>fabids</taxon>
        <taxon>Rosales</taxon>
        <taxon>Cannabaceae</taxon>
        <taxon>Trema</taxon>
    </lineage>
</organism>
<accession>A0A2P5EF16</accession>
<reference evidence="3" key="1">
    <citation type="submission" date="2016-06" db="EMBL/GenBank/DDBJ databases">
        <title>Parallel loss of symbiosis genes in relatives of nitrogen-fixing non-legume Parasponia.</title>
        <authorList>
            <person name="Van Velzen R."/>
            <person name="Holmer R."/>
            <person name="Bu F."/>
            <person name="Rutten L."/>
            <person name="Van Zeijl A."/>
            <person name="Liu W."/>
            <person name="Santuari L."/>
            <person name="Cao Q."/>
            <person name="Sharma T."/>
            <person name="Shen D."/>
            <person name="Roswanjaya Y."/>
            <person name="Wardhani T."/>
            <person name="Kalhor M.S."/>
            <person name="Jansen J."/>
            <person name="Van den Hoogen J."/>
            <person name="Gungor B."/>
            <person name="Hartog M."/>
            <person name="Hontelez J."/>
            <person name="Verver J."/>
            <person name="Yang W.-C."/>
            <person name="Schijlen E."/>
            <person name="Repin R."/>
            <person name="Schilthuizen M."/>
            <person name="Schranz E."/>
            <person name="Heidstra R."/>
            <person name="Miyata K."/>
            <person name="Fedorova E."/>
            <person name="Kohlen W."/>
            <person name="Bisseling T."/>
            <person name="Smit S."/>
            <person name="Geurts R."/>
        </authorList>
    </citation>
    <scope>NUCLEOTIDE SEQUENCE [LARGE SCALE GENOMIC DNA]</scope>
    <source>
        <strain evidence="3">cv. RG33-2</strain>
    </source>
</reference>
<comment type="caution">
    <text evidence="2">The sequence shown here is derived from an EMBL/GenBank/DDBJ whole genome shotgun (WGS) entry which is preliminary data.</text>
</comment>
<protein>
    <submittedName>
        <fullName evidence="2">Uncharacterized protein</fullName>
    </submittedName>
</protein>
<feature type="region of interest" description="Disordered" evidence="1">
    <location>
        <begin position="60"/>
        <end position="92"/>
    </location>
</feature>
<dbReference type="Proteomes" id="UP000237000">
    <property type="component" value="Unassembled WGS sequence"/>
</dbReference>
<dbReference type="AlphaFoldDB" id="A0A2P5EF16"/>
<dbReference type="PANTHER" id="PTHR36245:SF7">
    <property type="entry name" value="GLYCINE-RICH PROTEIN"/>
    <property type="match status" value="1"/>
</dbReference>
<proteinExistence type="predicted"/>
<dbReference type="PANTHER" id="PTHR36245">
    <property type="entry name" value="GLYCINE-RICH PROTEIN DOT1-LIKE"/>
    <property type="match status" value="1"/>
</dbReference>
<dbReference type="EMBL" id="JXTC01000167">
    <property type="protein sequence ID" value="PON84133.1"/>
    <property type="molecule type" value="Genomic_DNA"/>
</dbReference>
<keyword evidence="3" id="KW-1185">Reference proteome</keyword>
<evidence type="ECO:0000256" key="1">
    <source>
        <dbReference type="SAM" id="MobiDB-lite"/>
    </source>
</evidence>
<dbReference type="OrthoDB" id="1189583at2759"/>
<feature type="region of interest" description="Disordered" evidence="1">
    <location>
        <begin position="29"/>
        <end position="48"/>
    </location>
</feature>